<reference evidence="11" key="2">
    <citation type="submission" date="2025-08" db="UniProtKB">
        <authorList>
            <consortium name="RefSeq"/>
        </authorList>
    </citation>
    <scope>IDENTIFICATION</scope>
    <source>
        <tissue evidence="11">Young leaves</tissue>
    </source>
</reference>
<keyword evidence="4" id="KW-0010">Activator</keyword>
<feature type="domain" description="AP2/ERF" evidence="9">
    <location>
        <begin position="62"/>
        <end position="118"/>
    </location>
</feature>
<dbReference type="KEGG" id="pda:103711129"/>
<keyword evidence="10" id="KW-1185">Reference proteome</keyword>
<keyword evidence="3" id="KW-0238">DNA-binding</keyword>
<keyword evidence="5" id="KW-0804">Transcription</keyword>
<evidence type="ECO:0000256" key="8">
    <source>
        <dbReference type="SAM" id="MobiDB-lite"/>
    </source>
</evidence>
<evidence type="ECO:0000259" key="9">
    <source>
        <dbReference type="PROSITE" id="PS51032"/>
    </source>
</evidence>
<keyword evidence="6" id="KW-0539">Nucleus</keyword>
<dbReference type="InterPro" id="IPR001471">
    <property type="entry name" value="AP2/ERF_dom"/>
</dbReference>
<dbReference type="PANTHER" id="PTHR31839:SF85">
    <property type="entry name" value="AP2_ERF DOMAIN-CONTAINING PROTEIN"/>
    <property type="match status" value="1"/>
</dbReference>
<name>A0A8B7CAW0_PHODC</name>
<comment type="subcellular location">
    <subcellularLocation>
        <location evidence="1">Nucleus</location>
    </subcellularLocation>
</comment>
<dbReference type="FunFam" id="3.30.730.10:FF:000001">
    <property type="entry name" value="Ethylene-responsive transcription factor 2"/>
    <property type="match status" value="1"/>
</dbReference>
<accession>A0A8B7CAW0</accession>
<evidence type="ECO:0000256" key="6">
    <source>
        <dbReference type="ARBA" id="ARBA00023242"/>
    </source>
</evidence>
<feature type="region of interest" description="Disordered" evidence="8">
    <location>
        <begin position="150"/>
        <end position="183"/>
    </location>
</feature>
<dbReference type="GeneID" id="103711129"/>
<feature type="compositionally biased region" description="Basic and acidic residues" evidence="8">
    <location>
        <begin position="1"/>
        <end position="16"/>
    </location>
</feature>
<dbReference type="AlphaFoldDB" id="A0A8B7CAW0"/>
<dbReference type="Proteomes" id="UP000228380">
    <property type="component" value="Chromosome 5"/>
</dbReference>
<dbReference type="OrthoDB" id="1932364at2759"/>
<feature type="region of interest" description="Disordered" evidence="8">
    <location>
        <begin position="199"/>
        <end position="227"/>
    </location>
</feature>
<evidence type="ECO:0000256" key="4">
    <source>
        <dbReference type="ARBA" id="ARBA00023159"/>
    </source>
</evidence>
<dbReference type="CDD" id="cd00018">
    <property type="entry name" value="AP2"/>
    <property type="match status" value="1"/>
</dbReference>
<dbReference type="SUPFAM" id="SSF54171">
    <property type="entry name" value="DNA-binding domain"/>
    <property type="match status" value="1"/>
</dbReference>
<reference evidence="10" key="1">
    <citation type="journal article" date="2019" name="Nat. Commun.">
        <title>Genome-wide association mapping of date palm fruit traits.</title>
        <authorList>
            <person name="Hazzouri K.M."/>
            <person name="Gros-Balthazard M."/>
            <person name="Flowers J.M."/>
            <person name="Copetti D."/>
            <person name="Lemansour A."/>
            <person name="Lebrun M."/>
            <person name="Masmoudi K."/>
            <person name="Ferrand S."/>
            <person name="Dhar M.I."/>
            <person name="Fresquez Z.A."/>
            <person name="Rosas U."/>
            <person name="Zhang J."/>
            <person name="Talag J."/>
            <person name="Lee S."/>
            <person name="Kudrna D."/>
            <person name="Powell R.F."/>
            <person name="Leitch I.J."/>
            <person name="Krueger R.R."/>
            <person name="Wing R.A."/>
            <person name="Amiri K.M.A."/>
            <person name="Purugganan M.D."/>
        </authorList>
    </citation>
    <scope>NUCLEOTIDE SEQUENCE [LARGE SCALE GENOMIC DNA]</scope>
    <source>
        <strain evidence="10">cv. Khalas</strain>
    </source>
</reference>
<evidence type="ECO:0000256" key="5">
    <source>
        <dbReference type="ARBA" id="ARBA00023163"/>
    </source>
</evidence>
<dbReference type="InterPro" id="IPR045277">
    <property type="entry name" value="DRE1A-I"/>
</dbReference>
<proteinExistence type="inferred from homology"/>
<dbReference type="InterPro" id="IPR016177">
    <property type="entry name" value="DNA-bd_dom_sf"/>
</dbReference>
<dbReference type="SMART" id="SM00380">
    <property type="entry name" value="AP2"/>
    <property type="match status" value="1"/>
</dbReference>
<feature type="region of interest" description="Disordered" evidence="8">
    <location>
        <begin position="1"/>
        <end position="74"/>
    </location>
</feature>
<dbReference type="PROSITE" id="PS51032">
    <property type="entry name" value="AP2_ERF"/>
    <property type="match status" value="1"/>
</dbReference>
<evidence type="ECO:0000256" key="7">
    <source>
        <dbReference type="ARBA" id="ARBA00024343"/>
    </source>
</evidence>
<sequence length="227" mass="23992">MADHRHSHGQHPDHVRGGARPSPLQTHEDVYGAGAPQIEQPPPTPTGGRMGTDSPAAWKHPSYRGVRSRSGKWVSEIREPRKANRIWLGTYPTAEMAAVAYDVAAHALRGADAVLNFPDRVSSHPAPASTSPSDIRAAAAAAAAALLEKPETEKDAAAAQVPSRQSEASGSGQGKEGEFMDEEAIFGMPNLLASMAEGMLMSPPRLSPTGSDDSPEVSEGESLWSYP</sequence>
<dbReference type="InterPro" id="IPR036955">
    <property type="entry name" value="AP2/ERF_dom_sf"/>
</dbReference>
<keyword evidence="2" id="KW-0805">Transcription regulation</keyword>
<dbReference type="GO" id="GO:0003700">
    <property type="term" value="F:DNA-binding transcription factor activity"/>
    <property type="evidence" value="ECO:0007669"/>
    <property type="project" value="InterPro"/>
</dbReference>
<evidence type="ECO:0000256" key="3">
    <source>
        <dbReference type="ARBA" id="ARBA00023125"/>
    </source>
</evidence>
<dbReference type="GO" id="GO:0003677">
    <property type="term" value="F:DNA binding"/>
    <property type="evidence" value="ECO:0007669"/>
    <property type="project" value="UniProtKB-KW"/>
</dbReference>
<evidence type="ECO:0000256" key="2">
    <source>
        <dbReference type="ARBA" id="ARBA00023015"/>
    </source>
</evidence>
<evidence type="ECO:0000256" key="1">
    <source>
        <dbReference type="ARBA" id="ARBA00004123"/>
    </source>
</evidence>
<dbReference type="GO" id="GO:0005634">
    <property type="term" value="C:nucleus"/>
    <property type="evidence" value="ECO:0007669"/>
    <property type="project" value="UniProtKB-SubCell"/>
</dbReference>
<dbReference type="PANTHER" id="PTHR31839">
    <property type="entry name" value="DEHYDRATION-RESPONSIVE ELEMENT-BINDING PROTEIN 1D"/>
    <property type="match status" value="1"/>
</dbReference>
<dbReference type="RefSeq" id="XP_008795369.2">
    <property type="nucleotide sequence ID" value="XM_008797147.4"/>
</dbReference>
<protein>
    <submittedName>
        <fullName evidence="11">Ethylene-responsive transcription factor ERF027</fullName>
    </submittedName>
</protein>
<organism evidence="10 11">
    <name type="scientific">Phoenix dactylifera</name>
    <name type="common">Date palm</name>
    <dbReference type="NCBI Taxonomy" id="42345"/>
    <lineage>
        <taxon>Eukaryota</taxon>
        <taxon>Viridiplantae</taxon>
        <taxon>Streptophyta</taxon>
        <taxon>Embryophyta</taxon>
        <taxon>Tracheophyta</taxon>
        <taxon>Spermatophyta</taxon>
        <taxon>Magnoliopsida</taxon>
        <taxon>Liliopsida</taxon>
        <taxon>Arecaceae</taxon>
        <taxon>Coryphoideae</taxon>
        <taxon>Phoeniceae</taxon>
        <taxon>Phoenix</taxon>
    </lineage>
</organism>
<gene>
    <name evidence="11" type="primary">LOC103711129</name>
</gene>
<evidence type="ECO:0000313" key="10">
    <source>
        <dbReference type="Proteomes" id="UP000228380"/>
    </source>
</evidence>
<evidence type="ECO:0000313" key="11">
    <source>
        <dbReference type="RefSeq" id="XP_008795369.2"/>
    </source>
</evidence>
<dbReference type="Pfam" id="PF00847">
    <property type="entry name" value="AP2"/>
    <property type="match status" value="1"/>
</dbReference>
<dbReference type="Gene3D" id="3.30.730.10">
    <property type="entry name" value="AP2/ERF domain"/>
    <property type="match status" value="1"/>
</dbReference>
<comment type="similarity">
    <text evidence="7">Belongs to the AP2/ERF transcription factor family. ERF subfamily.</text>
</comment>